<dbReference type="GO" id="GO:0008340">
    <property type="term" value="P:determination of adult lifespan"/>
    <property type="evidence" value="ECO:0007669"/>
    <property type="project" value="Ensembl"/>
</dbReference>
<dbReference type="InterPro" id="IPR009079">
    <property type="entry name" value="4_helix_cytokine-like_core"/>
</dbReference>
<dbReference type="GO" id="GO:0051428">
    <property type="term" value="F:peptide hormone receptor binding"/>
    <property type="evidence" value="ECO:0007669"/>
    <property type="project" value="TreeGrafter"/>
</dbReference>
<dbReference type="InParanoid" id="A0A6P3FB07"/>
<dbReference type="GO" id="GO:0032755">
    <property type="term" value="P:positive regulation of interleukin-6 production"/>
    <property type="evidence" value="ECO:0007669"/>
    <property type="project" value="Ensembl"/>
</dbReference>
<comment type="function">
    <text evidence="6">Key player in the regulation of energy balance and body weight control. Once released into the circulation, has central and peripheral effects by binding LEPR, found in many tissues, which results in the activation of several major signaling pathways. In the hypothalamus, acts as an appetite-regulating factor that induces a decrease in food intake and an increase in energy consumption by inducing anorexinogenic factors and suppressing orexigenic neuropeptides, also regulates bone mass and secretion of hypothalamo-pituitary-adrenal hormones. In the periphery, increases basal metabolism, influences reproductive function, regulates pancreatic beta-cell function and insulin secretion, is pro-angiogenic for endothelial cell and affects innate and adaptive immunity. In the arcuate nucleus of the hypothalamus, activates by depolarization POMC neurons inducing FOS and SOCS3 expression to release anorexigenic peptides and inhibits by hyperpolarization NPY neurons inducing SOCS3 with a consequent reduction on release of orexigenic peptides. In addition to its known satiety inducing effect, has a modulatory role in nutrient absorption. In the intestine, reduces glucose absorption by enterocytes by activating PKC and leading to a sequential activation of p38, PI3K and ERK signaling pathways which exerts an inhibitory effect on glucose absorption. Acts as a growth factor on certain tissues, through the activation of different signaling pathways increases expression of genes involved in cell cycle regulation such as CCND1, via JAK2-STAT3 pathway, or VEGFA, via MAPK1/3 and PI3K-AKT1 pathways. May also play an apoptotic role via JAK2-STAT3 pathway and up-regulation of BIRC5 expression. Pro-angiogenic, has mitogenic activity on vascular endothelial cells and plays a role in matrix remodeling by regulating the expression of matrix metalloproteinases (MMPs) and tissue inhibitors of metalloproteinases (TIMPs). In innate immunity, modulates the activity and function of neutrophils by increasing chemotaxis and the secretion of oxygen radicals. Increases phagocytosis by macrophages and enhances secretion of pro-inflammatory mediators. Increases cytotoxic ability of NK cells. Plays a pro-inflammatory role, in synergy with IL1B, by inducing NOS2 which promotes the production of IL6, IL8 and Prostaglandin E2, through a signaling pathway that involves JAK2, PI3K, MAP2K1/MEK1 and MAPK14/p38. In adaptive immunity, promotes the switch of memory T-cells towards T helper-1 cell immune responses. Increases CD4(+)CD25(-) T-cell proliferation and reduces autophagy during TCR (T-cell receptor) stimulation, through MTOR signaling pathway activation and BCL2 up-regulation.</text>
</comment>
<dbReference type="GO" id="GO:0098868">
    <property type="term" value="P:bone growth"/>
    <property type="evidence" value="ECO:0007669"/>
    <property type="project" value="Ensembl"/>
</dbReference>
<dbReference type="GO" id="GO:0042593">
    <property type="term" value="P:glucose homeostasis"/>
    <property type="evidence" value="ECO:0007669"/>
    <property type="project" value="Ensembl"/>
</dbReference>
<comment type="subcellular location">
    <subcellularLocation>
        <location evidence="1 6">Secreted</location>
    </subcellularLocation>
</comment>
<dbReference type="GO" id="GO:0051726">
    <property type="term" value="P:regulation of cell cycle"/>
    <property type="evidence" value="ECO:0007669"/>
    <property type="project" value="Ensembl"/>
</dbReference>
<dbReference type="GO" id="GO:0002021">
    <property type="term" value="P:response to dietary excess"/>
    <property type="evidence" value="ECO:0007669"/>
    <property type="project" value="Ensembl"/>
</dbReference>
<proteinExistence type="inferred from homology"/>
<dbReference type="GO" id="GO:0032735">
    <property type="term" value="P:positive regulation of interleukin-12 production"/>
    <property type="evidence" value="ECO:0007669"/>
    <property type="project" value="Ensembl"/>
</dbReference>
<dbReference type="GO" id="GO:0032817">
    <property type="term" value="P:regulation of natural killer cell proliferation"/>
    <property type="evidence" value="ECO:0007669"/>
    <property type="project" value="Ensembl"/>
</dbReference>
<dbReference type="GO" id="GO:0001890">
    <property type="term" value="P:placenta development"/>
    <property type="evidence" value="ECO:0007669"/>
    <property type="project" value="Ensembl"/>
</dbReference>
<dbReference type="GO" id="GO:0042102">
    <property type="term" value="P:positive regulation of T cell proliferation"/>
    <property type="evidence" value="ECO:0007669"/>
    <property type="project" value="Ensembl"/>
</dbReference>
<dbReference type="GO" id="GO:0048639">
    <property type="term" value="P:positive regulation of developmental growth"/>
    <property type="evidence" value="ECO:0007669"/>
    <property type="project" value="Ensembl"/>
</dbReference>
<dbReference type="GO" id="GO:0045765">
    <property type="term" value="P:regulation of angiogenesis"/>
    <property type="evidence" value="ECO:0007669"/>
    <property type="project" value="Ensembl"/>
</dbReference>
<keyword evidence="4 6" id="KW-0964">Secreted</keyword>
<dbReference type="GO" id="GO:0050796">
    <property type="term" value="P:regulation of insulin secretion"/>
    <property type="evidence" value="ECO:0007669"/>
    <property type="project" value="Ensembl"/>
</dbReference>
<feature type="disulfide bond" evidence="7">
    <location>
        <begin position="116"/>
        <end position="166"/>
    </location>
</feature>
<evidence type="ECO:0000256" key="6">
    <source>
        <dbReference type="PIRNR" id="PIRNR001837"/>
    </source>
</evidence>
<dbReference type="GO" id="GO:0042755">
    <property type="term" value="P:eating behavior"/>
    <property type="evidence" value="ECO:0007669"/>
    <property type="project" value="Ensembl"/>
</dbReference>
<dbReference type="GO" id="GO:0030217">
    <property type="term" value="P:T cell differentiation"/>
    <property type="evidence" value="ECO:0007669"/>
    <property type="project" value="Ensembl"/>
</dbReference>
<dbReference type="Pfam" id="PF02024">
    <property type="entry name" value="Leptin"/>
    <property type="match status" value="1"/>
</dbReference>
<feature type="signal peptide" evidence="8">
    <location>
        <begin position="1"/>
        <end position="21"/>
    </location>
</feature>
<dbReference type="GO" id="GO:0090335">
    <property type="term" value="P:regulation of brown fat cell differentiation"/>
    <property type="evidence" value="ECO:0007669"/>
    <property type="project" value="Ensembl"/>
</dbReference>
<dbReference type="GO" id="GO:0060612">
    <property type="term" value="P:adipose tissue development"/>
    <property type="evidence" value="ECO:0007669"/>
    <property type="project" value="Ensembl"/>
</dbReference>
<dbReference type="GO" id="GO:0005615">
    <property type="term" value="C:extracellular space"/>
    <property type="evidence" value="ECO:0007669"/>
    <property type="project" value="Ensembl"/>
</dbReference>
<keyword evidence="7" id="KW-1015">Disulfide bond</keyword>
<feature type="chain" id="PRO_5028484397" description="Leptin" evidence="8">
    <location>
        <begin position="22"/>
        <end position="166"/>
    </location>
</feature>
<dbReference type="GO" id="GO:0008203">
    <property type="term" value="P:cholesterol metabolic process"/>
    <property type="evidence" value="ECO:0007669"/>
    <property type="project" value="Ensembl"/>
</dbReference>
<dbReference type="SUPFAM" id="SSF47266">
    <property type="entry name" value="4-helical cytokines"/>
    <property type="match status" value="1"/>
</dbReference>
<keyword evidence="8" id="KW-0732">Signal</keyword>
<dbReference type="GO" id="GO:0030073">
    <property type="term" value="P:insulin secretion"/>
    <property type="evidence" value="ECO:0007669"/>
    <property type="project" value="Ensembl"/>
</dbReference>
<dbReference type="GO" id="GO:0042269">
    <property type="term" value="P:regulation of natural killer cell mediated cytotoxicity"/>
    <property type="evidence" value="ECO:0007669"/>
    <property type="project" value="Ensembl"/>
</dbReference>
<dbReference type="GO" id="GO:0042445">
    <property type="term" value="P:hormone metabolic process"/>
    <property type="evidence" value="ECO:0007669"/>
    <property type="project" value="Ensembl"/>
</dbReference>
<dbReference type="GO" id="GO:0003677">
    <property type="term" value="F:DNA binding"/>
    <property type="evidence" value="ECO:0007669"/>
    <property type="project" value="Ensembl"/>
</dbReference>
<dbReference type="GO" id="GO:0008206">
    <property type="term" value="P:bile acid metabolic process"/>
    <property type="evidence" value="ECO:0007669"/>
    <property type="project" value="Ensembl"/>
</dbReference>
<dbReference type="GO" id="GO:0032008">
    <property type="term" value="P:positive regulation of TOR signaling"/>
    <property type="evidence" value="ECO:0007669"/>
    <property type="project" value="Ensembl"/>
</dbReference>
<dbReference type="GO" id="GO:0005179">
    <property type="term" value="F:hormone activity"/>
    <property type="evidence" value="ECO:0007669"/>
    <property type="project" value="Ensembl"/>
</dbReference>
<gene>
    <name evidence="10" type="primary">Lep</name>
</gene>
<dbReference type="AlphaFoldDB" id="A0A6P3FB07"/>
<dbReference type="GO" id="GO:1900745">
    <property type="term" value="P:positive regulation of p38MAPK cascade"/>
    <property type="evidence" value="ECO:0007669"/>
    <property type="project" value="Ensembl"/>
</dbReference>
<dbReference type="PANTHER" id="PTHR11724:SF1">
    <property type="entry name" value="LEPTIN"/>
    <property type="match status" value="1"/>
</dbReference>
<dbReference type="GO" id="GO:1900015">
    <property type="term" value="P:regulation of cytokine production involved in inflammatory response"/>
    <property type="evidence" value="ECO:0007669"/>
    <property type="project" value="Ensembl"/>
</dbReference>
<dbReference type="GO" id="GO:0007259">
    <property type="term" value="P:cell surface receptor signaling pathway via JAK-STAT"/>
    <property type="evidence" value="ECO:0007669"/>
    <property type="project" value="Ensembl"/>
</dbReference>
<dbReference type="GO" id="GO:0001525">
    <property type="term" value="P:angiogenesis"/>
    <property type="evidence" value="ECO:0007669"/>
    <property type="project" value="Ensembl"/>
</dbReference>
<evidence type="ECO:0000313" key="10">
    <source>
        <dbReference type="RefSeq" id="XP_004642824.1"/>
    </source>
</evidence>
<dbReference type="GO" id="GO:0032757">
    <property type="term" value="P:positive regulation of interleukin-8 production"/>
    <property type="evidence" value="ECO:0007669"/>
    <property type="project" value="Ensembl"/>
</dbReference>
<dbReference type="GO" id="GO:0006909">
    <property type="term" value="P:phagocytosis"/>
    <property type="evidence" value="ECO:0007669"/>
    <property type="project" value="Ensembl"/>
</dbReference>
<dbReference type="GO" id="GO:0050810">
    <property type="term" value="P:regulation of steroid biosynthetic process"/>
    <property type="evidence" value="ECO:0007669"/>
    <property type="project" value="Ensembl"/>
</dbReference>
<dbReference type="GO" id="GO:0006111">
    <property type="term" value="P:regulation of gluconeogenesis"/>
    <property type="evidence" value="ECO:0007669"/>
    <property type="project" value="Ensembl"/>
</dbReference>
<evidence type="ECO:0000256" key="3">
    <source>
        <dbReference type="ARBA" id="ARBA00021421"/>
    </source>
</evidence>
<dbReference type="GO" id="GO:0051897">
    <property type="term" value="P:positive regulation of phosphatidylinositol 3-kinase/protein kinase B signal transduction"/>
    <property type="evidence" value="ECO:0007669"/>
    <property type="project" value="Ensembl"/>
</dbReference>
<dbReference type="GO" id="GO:0006006">
    <property type="term" value="P:glucose metabolic process"/>
    <property type="evidence" value="ECO:0007669"/>
    <property type="project" value="Ensembl"/>
</dbReference>
<evidence type="ECO:0000256" key="5">
    <source>
        <dbReference type="ARBA" id="ARBA00030981"/>
    </source>
</evidence>
<dbReference type="GO" id="GO:0000122">
    <property type="term" value="P:negative regulation of transcription by RNA polymerase II"/>
    <property type="evidence" value="ECO:0007669"/>
    <property type="project" value="Ensembl"/>
</dbReference>
<evidence type="ECO:0000256" key="7">
    <source>
        <dbReference type="PIRSR" id="PIRSR001837-1"/>
    </source>
</evidence>
<dbReference type="GO" id="GO:0120162">
    <property type="term" value="P:positive regulation of cold-induced thermogenesis"/>
    <property type="evidence" value="ECO:0007669"/>
    <property type="project" value="Ensembl"/>
</dbReference>
<evidence type="ECO:0000313" key="9">
    <source>
        <dbReference type="Proteomes" id="UP000515203"/>
    </source>
</evidence>
<dbReference type="GO" id="GO:0050892">
    <property type="term" value="P:intestinal absorption"/>
    <property type="evidence" value="ECO:0007669"/>
    <property type="project" value="Ensembl"/>
</dbReference>
<dbReference type="PRINTS" id="PR00495">
    <property type="entry name" value="LEPTIN"/>
</dbReference>
<dbReference type="GO" id="GO:0032869">
    <property type="term" value="P:cellular response to insulin stimulus"/>
    <property type="evidence" value="ECO:0007669"/>
    <property type="project" value="Ensembl"/>
</dbReference>
<dbReference type="GO" id="GO:0006635">
    <property type="term" value="P:fatty acid beta-oxidation"/>
    <property type="evidence" value="ECO:0007669"/>
    <property type="project" value="Ensembl"/>
</dbReference>
<dbReference type="OrthoDB" id="9872512at2759"/>
<dbReference type="GO" id="GO:0038108">
    <property type="term" value="P:negative regulation of appetite by leptin-mediated signaling pathway"/>
    <property type="evidence" value="ECO:0007669"/>
    <property type="project" value="TreeGrafter"/>
</dbReference>
<evidence type="ECO:0000256" key="4">
    <source>
        <dbReference type="ARBA" id="ARBA00022525"/>
    </source>
</evidence>
<dbReference type="GO" id="GO:0042307">
    <property type="term" value="P:positive regulation of protein import into nucleus"/>
    <property type="evidence" value="ECO:0007669"/>
    <property type="project" value="Ensembl"/>
</dbReference>
<dbReference type="RefSeq" id="XP_004642824.1">
    <property type="nucleotide sequence ID" value="XM_004642767.2"/>
</dbReference>
<dbReference type="GO" id="GO:0021954">
    <property type="term" value="P:central nervous system neuron development"/>
    <property type="evidence" value="ECO:0007669"/>
    <property type="project" value="Ensembl"/>
</dbReference>
<protein>
    <recommendedName>
        <fullName evidence="3 6">Leptin</fullName>
    </recommendedName>
    <alternativeName>
        <fullName evidence="5 6">Obesity factor</fullName>
    </alternativeName>
</protein>
<dbReference type="GO" id="GO:0005737">
    <property type="term" value="C:cytoplasm"/>
    <property type="evidence" value="ECO:0007669"/>
    <property type="project" value="Ensembl"/>
</dbReference>
<dbReference type="CTD" id="3952"/>
<dbReference type="GO" id="GO:0051541">
    <property type="term" value="P:elastin metabolic process"/>
    <property type="evidence" value="ECO:0007669"/>
    <property type="project" value="Ensembl"/>
</dbReference>
<dbReference type="Proteomes" id="UP000515203">
    <property type="component" value="Unplaced"/>
</dbReference>
<dbReference type="GO" id="GO:0046850">
    <property type="term" value="P:regulation of bone remodeling"/>
    <property type="evidence" value="ECO:0007669"/>
    <property type="project" value="Ensembl"/>
</dbReference>
<evidence type="ECO:0000256" key="1">
    <source>
        <dbReference type="ARBA" id="ARBA00004613"/>
    </source>
</evidence>
<dbReference type="GO" id="GO:0046325">
    <property type="term" value="P:negative regulation of D-glucose import"/>
    <property type="evidence" value="ECO:0007669"/>
    <property type="project" value="Ensembl"/>
</dbReference>
<reference evidence="10" key="1">
    <citation type="submission" date="2025-08" db="UniProtKB">
        <authorList>
            <consortium name="RefSeq"/>
        </authorList>
    </citation>
    <scope>IDENTIFICATION</scope>
</reference>
<dbReference type="GO" id="GO:0032760">
    <property type="term" value="P:positive regulation of tumor necrosis factor production"/>
    <property type="evidence" value="ECO:0007669"/>
    <property type="project" value="Ensembl"/>
</dbReference>
<dbReference type="GO" id="GO:0006112">
    <property type="term" value="P:energy reserve metabolic process"/>
    <property type="evidence" value="ECO:0007669"/>
    <property type="project" value="TreeGrafter"/>
</dbReference>
<sequence length="166" mass="18973">MRCGPLCQFLWLWLYLSYIQAVPIQKLQGDAEILIMTIISRINIISHMQPVPLKHKVSGFDFIPLHTDLSLSKIEETLAVYQQIIINLSSQNKMQISNDLDNLRDLIRMIASSKGCPLPYNRSSATLQNLRGPLRDSVFSTEVVALSRLQRFLKEMLLQLDVSLMC</sequence>
<keyword evidence="9" id="KW-1185">Reference proteome</keyword>
<dbReference type="GO" id="GO:0030300">
    <property type="term" value="P:regulation of intestinal cholesterol absorption"/>
    <property type="evidence" value="ECO:0007669"/>
    <property type="project" value="Ensembl"/>
</dbReference>
<dbReference type="GO" id="GO:0046427">
    <property type="term" value="P:positive regulation of receptor signaling pathway via JAK-STAT"/>
    <property type="evidence" value="ECO:0007669"/>
    <property type="project" value="Ensembl"/>
</dbReference>
<dbReference type="GeneID" id="101579781"/>
<dbReference type="GO" id="GO:0070093">
    <property type="term" value="P:negative regulation of glucagon secretion"/>
    <property type="evidence" value="ECO:0007669"/>
    <property type="project" value="Ensembl"/>
</dbReference>
<dbReference type="PIRSF" id="PIRSF001837">
    <property type="entry name" value="Leptin"/>
    <property type="match status" value="1"/>
</dbReference>
<dbReference type="InterPro" id="IPR000065">
    <property type="entry name" value="Leptin"/>
</dbReference>
<dbReference type="GO" id="GO:0035904">
    <property type="term" value="P:aorta development"/>
    <property type="evidence" value="ECO:0007669"/>
    <property type="project" value="Ensembl"/>
</dbReference>
<dbReference type="PANTHER" id="PTHR11724">
    <property type="entry name" value="LEPTIN"/>
    <property type="match status" value="1"/>
</dbReference>
<comment type="similarity">
    <text evidence="2 6">Belongs to the leptin family.</text>
</comment>
<evidence type="ECO:0000256" key="8">
    <source>
        <dbReference type="SAM" id="SignalP"/>
    </source>
</evidence>
<dbReference type="OMA" id="MRCGPLC"/>
<dbReference type="GO" id="GO:0008343">
    <property type="term" value="P:adult feeding behavior"/>
    <property type="evidence" value="ECO:0007669"/>
    <property type="project" value="Ensembl"/>
</dbReference>
<organism evidence="9 10">
    <name type="scientific">Octodon degus</name>
    <name type="common">Degu</name>
    <name type="synonym">Sciurus degus</name>
    <dbReference type="NCBI Taxonomy" id="10160"/>
    <lineage>
        <taxon>Eukaryota</taxon>
        <taxon>Metazoa</taxon>
        <taxon>Chordata</taxon>
        <taxon>Craniata</taxon>
        <taxon>Vertebrata</taxon>
        <taxon>Euteleostomi</taxon>
        <taxon>Mammalia</taxon>
        <taxon>Eutheria</taxon>
        <taxon>Euarchontoglires</taxon>
        <taxon>Glires</taxon>
        <taxon>Rodentia</taxon>
        <taxon>Hystricomorpha</taxon>
        <taxon>Octodontidae</taxon>
        <taxon>Octodon</taxon>
    </lineage>
</organism>
<dbReference type="GO" id="GO:0010507">
    <property type="term" value="P:negative regulation of autophagy"/>
    <property type="evidence" value="ECO:0007669"/>
    <property type="project" value="Ensembl"/>
</dbReference>
<dbReference type="Gene3D" id="1.20.1250.10">
    <property type="match status" value="1"/>
</dbReference>
<dbReference type="GO" id="GO:1990460">
    <property type="term" value="F:leptin receptor binding"/>
    <property type="evidence" value="ECO:0007669"/>
    <property type="project" value="Ensembl"/>
</dbReference>
<name>A0A6P3FB07_OCTDE</name>
<dbReference type="FunCoup" id="A0A6P3FB07">
    <property type="interactions" value="823"/>
</dbReference>
<evidence type="ECO:0000256" key="2">
    <source>
        <dbReference type="ARBA" id="ARBA00005834"/>
    </source>
</evidence>
<dbReference type="GO" id="GO:0032310">
    <property type="term" value="P:prostaglandin secretion"/>
    <property type="evidence" value="ECO:0007669"/>
    <property type="project" value="Ensembl"/>
</dbReference>
<accession>A0A6P3FB07</accession>
<dbReference type="GO" id="GO:0001936">
    <property type="term" value="P:regulation of endothelial cell proliferation"/>
    <property type="evidence" value="ECO:0007669"/>
    <property type="project" value="Ensembl"/>
</dbReference>